<dbReference type="Pfam" id="PF00724">
    <property type="entry name" value="Oxidored_FMN"/>
    <property type="match status" value="1"/>
</dbReference>
<evidence type="ECO:0000313" key="4">
    <source>
        <dbReference type="EMBL" id="WXB11622.1"/>
    </source>
</evidence>
<sequence length="413" mass="44995">MQNLEAEITPGAPLVLKCGATLKNRIAKSAMSEQLAGDAHDPSEGLARLYRRWAEGGASLSITGNVMVDRDHLVERRNVVLDAASDTAAFDRWTRAGTRHGTHLWAQLNHPGKQTPSTLTWEPVAPSSIALKNGLRLGFNRPRALSNGEVLDIIDKFAHSAKLARQVGFTGVQIQGAHGFLVSQFLSPAHNQRGDRWGGSLGNRMRFVLEVYHAVRAAVGNDFPVAIKLNSSDFTAGGLTEMDSMDIAFALAKAGIDAIEVSGGTFESPAMAGLYADKGARRREGYFLGYAESVRPRVDTALMVTGGFRSGAGIARALRRGAADLVGLSRPMVVEPSFPRNVLAHPEHRIDFRERSTGIKALDRLALLDTTWYEHQLARIAHDQPPSHHLSAWRSVMTSFFDMGLHALAQRRV</sequence>
<dbReference type="CDD" id="cd04733">
    <property type="entry name" value="OYE_like_2_FMN"/>
    <property type="match status" value="1"/>
</dbReference>
<keyword evidence="1" id="KW-0285">Flavoprotein</keyword>
<dbReference type="InterPro" id="IPR001155">
    <property type="entry name" value="OxRdtase_FMN_N"/>
</dbReference>
<evidence type="ECO:0000259" key="3">
    <source>
        <dbReference type="Pfam" id="PF00724"/>
    </source>
</evidence>
<dbReference type="RefSeq" id="WP_394821242.1">
    <property type="nucleotide sequence ID" value="NZ_CP089984.1"/>
</dbReference>
<evidence type="ECO:0000256" key="2">
    <source>
        <dbReference type="ARBA" id="ARBA00023002"/>
    </source>
</evidence>
<evidence type="ECO:0000256" key="1">
    <source>
        <dbReference type="ARBA" id="ARBA00022630"/>
    </source>
</evidence>
<keyword evidence="5" id="KW-1185">Reference proteome</keyword>
<dbReference type="Gene3D" id="3.20.20.70">
    <property type="entry name" value="Aldolase class I"/>
    <property type="match status" value="1"/>
</dbReference>
<organism evidence="4 5">
    <name type="scientific">Pendulispora albinea</name>
    <dbReference type="NCBI Taxonomy" id="2741071"/>
    <lineage>
        <taxon>Bacteria</taxon>
        <taxon>Pseudomonadati</taxon>
        <taxon>Myxococcota</taxon>
        <taxon>Myxococcia</taxon>
        <taxon>Myxococcales</taxon>
        <taxon>Sorangiineae</taxon>
        <taxon>Pendulisporaceae</taxon>
        <taxon>Pendulispora</taxon>
    </lineage>
</organism>
<name>A0ABZ2LRQ0_9BACT</name>
<feature type="domain" description="NADH:flavin oxidoreductase/NADH oxidase N-terminal" evidence="3">
    <location>
        <begin position="13"/>
        <end position="342"/>
    </location>
</feature>
<keyword evidence="2" id="KW-0560">Oxidoreductase</keyword>
<dbReference type="SUPFAM" id="SSF51395">
    <property type="entry name" value="FMN-linked oxidoreductases"/>
    <property type="match status" value="1"/>
</dbReference>
<accession>A0ABZ2LRQ0</accession>
<protein>
    <submittedName>
        <fullName evidence="4">NADH:flavin oxidoreductase/NADH oxidase family protein</fullName>
    </submittedName>
</protein>
<dbReference type="PANTHER" id="PTHR43656">
    <property type="entry name" value="BINDING OXIDOREDUCTASE, PUTATIVE (AFU_ORTHOLOGUE AFUA_2G08260)-RELATED"/>
    <property type="match status" value="1"/>
</dbReference>
<gene>
    <name evidence="4" type="ORF">LZC94_27635</name>
</gene>
<dbReference type="InterPro" id="IPR051799">
    <property type="entry name" value="NADH_flavin_oxidoreductase"/>
</dbReference>
<proteinExistence type="predicted"/>
<dbReference type="EMBL" id="CP089984">
    <property type="protein sequence ID" value="WXB11622.1"/>
    <property type="molecule type" value="Genomic_DNA"/>
</dbReference>
<dbReference type="Proteomes" id="UP001370348">
    <property type="component" value="Chromosome"/>
</dbReference>
<dbReference type="PANTHER" id="PTHR43656:SF2">
    <property type="entry name" value="BINDING OXIDOREDUCTASE, PUTATIVE (AFU_ORTHOLOGUE AFUA_2G08260)-RELATED"/>
    <property type="match status" value="1"/>
</dbReference>
<dbReference type="InterPro" id="IPR013785">
    <property type="entry name" value="Aldolase_TIM"/>
</dbReference>
<reference evidence="4 5" key="1">
    <citation type="submission" date="2021-12" db="EMBL/GenBank/DDBJ databases">
        <title>Discovery of the Pendulisporaceae a myxobacterial family with distinct sporulation behavior and unique specialized metabolism.</title>
        <authorList>
            <person name="Garcia R."/>
            <person name="Popoff A."/>
            <person name="Bader C.D."/>
            <person name="Loehr J."/>
            <person name="Walesch S."/>
            <person name="Walt C."/>
            <person name="Boldt J."/>
            <person name="Bunk B."/>
            <person name="Haeckl F.J.F.P.J."/>
            <person name="Gunesch A.P."/>
            <person name="Birkelbach J."/>
            <person name="Nuebel U."/>
            <person name="Pietschmann T."/>
            <person name="Bach T."/>
            <person name="Mueller R."/>
        </authorList>
    </citation>
    <scope>NUCLEOTIDE SEQUENCE [LARGE SCALE GENOMIC DNA]</scope>
    <source>
        <strain evidence="4 5">MSr11954</strain>
    </source>
</reference>
<evidence type="ECO:0000313" key="5">
    <source>
        <dbReference type="Proteomes" id="UP001370348"/>
    </source>
</evidence>